<protein>
    <submittedName>
        <fullName evidence="2">Uncharacterized protein</fullName>
    </submittedName>
</protein>
<evidence type="ECO:0000313" key="3">
    <source>
        <dbReference type="Proteomes" id="UP000233551"/>
    </source>
</evidence>
<keyword evidence="3" id="KW-1185">Reference proteome</keyword>
<dbReference type="PANTHER" id="PTHR43592">
    <property type="entry name" value="CAAX AMINO TERMINAL PROTEASE"/>
    <property type="match status" value="1"/>
</dbReference>
<feature type="non-terminal residue" evidence="2">
    <location>
        <position position="197"/>
    </location>
</feature>
<name>A0A2I0L408_PUNGR</name>
<sequence length="197" mass="21292">MGSPAVAASLLAQSQLCFFSSSPGLSSGKQARAFLRSRGASFPFLLSTRRHLRAFSDRSRASPVRCYNAGEESEEKESGSGLDWPVLRRWDVPWQWQTVSLTSLACGVSITTAVTLGVLFGITRSFQPLPNDIFRYDLREPFNLQKGWVLWAGVGLVGAIGAIALTGAAMSFSNGEPPQRETDALVRLLPLIGSSSI</sequence>
<keyword evidence="1" id="KW-0812">Transmembrane</keyword>
<feature type="transmembrane region" description="Helical" evidence="1">
    <location>
        <begin position="148"/>
        <end position="172"/>
    </location>
</feature>
<keyword evidence="1" id="KW-1133">Transmembrane helix</keyword>
<proteinExistence type="predicted"/>
<reference evidence="2 3" key="1">
    <citation type="submission" date="2017-11" db="EMBL/GenBank/DDBJ databases">
        <title>De-novo sequencing of pomegranate (Punica granatum L.) genome.</title>
        <authorList>
            <person name="Akparov Z."/>
            <person name="Amiraslanov A."/>
            <person name="Hajiyeva S."/>
            <person name="Abbasov M."/>
            <person name="Kaur K."/>
            <person name="Hamwieh A."/>
            <person name="Solovyev V."/>
            <person name="Salamov A."/>
            <person name="Braich B."/>
            <person name="Kosarev P."/>
            <person name="Mahmoud A."/>
            <person name="Hajiyev E."/>
            <person name="Babayeva S."/>
            <person name="Izzatullayeva V."/>
            <person name="Mammadov A."/>
            <person name="Mammadov A."/>
            <person name="Sharifova S."/>
            <person name="Ojaghi J."/>
            <person name="Eynullazada K."/>
            <person name="Bayramov B."/>
            <person name="Abdulazimova A."/>
            <person name="Shahmuradov I."/>
        </authorList>
    </citation>
    <scope>NUCLEOTIDE SEQUENCE [LARGE SCALE GENOMIC DNA]</scope>
    <source>
        <strain evidence="3">cv. AG2017</strain>
        <tissue evidence="2">Leaf</tissue>
    </source>
</reference>
<dbReference type="Proteomes" id="UP000233551">
    <property type="component" value="Unassembled WGS sequence"/>
</dbReference>
<organism evidence="2 3">
    <name type="scientific">Punica granatum</name>
    <name type="common">Pomegranate</name>
    <dbReference type="NCBI Taxonomy" id="22663"/>
    <lineage>
        <taxon>Eukaryota</taxon>
        <taxon>Viridiplantae</taxon>
        <taxon>Streptophyta</taxon>
        <taxon>Embryophyta</taxon>
        <taxon>Tracheophyta</taxon>
        <taxon>Spermatophyta</taxon>
        <taxon>Magnoliopsida</taxon>
        <taxon>eudicotyledons</taxon>
        <taxon>Gunneridae</taxon>
        <taxon>Pentapetalae</taxon>
        <taxon>rosids</taxon>
        <taxon>malvids</taxon>
        <taxon>Myrtales</taxon>
        <taxon>Lythraceae</taxon>
        <taxon>Punica</taxon>
    </lineage>
</organism>
<comment type="caution">
    <text evidence="2">The sequence shown here is derived from an EMBL/GenBank/DDBJ whole genome shotgun (WGS) entry which is preliminary data.</text>
</comment>
<evidence type="ECO:0000313" key="2">
    <source>
        <dbReference type="EMBL" id="PKI75449.1"/>
    </source>
</evidence>
<gene>
    <name evidence="2" type="ORF">CRG98_004119</name>
</gene>
<feature type="transmembrane region" description="Helical" evidence="1">
    <location>
        <begin position="99"/>
        <end position="122"/>
    </location>
</feature>
<dbReference type="AlphaFoldDB" id="A0A2I0L408"/>
<keyword evidence="1" id="KW-0472">Membrane</keyword>
<dbReference type="STRING" id="22663.A0A2I0L408"/>
<dbReference type="EMBL" id="PGOL01000169">
    <property type="protein sequence ID" value="PKI75449.1"/>
    <property type="molecule type" value="Genomic_DNA"/>
</dbReference>
<dbReference type="PANTHER" id="PTHR43592:SF15">
    <property type="entry name" value="CAAX AMINO TERMINAL PROTEASE FAMILY PROTEIN"/>
    <property type="match status" value="1"/>
</dbReference>
<accession>A0A2I0L408</accession>
<evidence type="ECO:0000256" key="1">
    <source>
        <dbReference type="SAM" id="Phobius"/>
    </source>
</evidence>